<dbReference type="GO" id="GO:0098796">
    <property type="term" value="C:membrane protein complex"/>
    <property type="evidence" value="ECO:0007669"/>
    <property type="project" value="UniProtKB-ARBA"/>
</dbReference>
<dbReference type="PANTHER" id="PTHR24220">
    <property type="entry name" value="IMPORT ATP-BINDING PROTEIN"/>
    <property type="match status" value="1"/>
</dbReference>
<evidence type="ECO:0000259" key="4">
    <source>
        <dbReference type="PROSITE" id="PS50893"/>
    </source>
</evidence>
<keyword evidence="3" id="KW-0067">ATP-binding</keyword>
<keyword evidence="2" id="KW-0547">Nucleotide-binding</keyword>
<protein>
    <recommendedName>
        <fullName evidence="4">ABC transporter domain-containing protein</fullName>
    </recommendedName>
</protein>
<dbReference type="InterPro" id="IPR017871">
    <property type="entry name" value="ABC_transporter-like_CS"/>
</dbReference>
<dbReference type="GO" id="GO:0005524">
    <property type="term" value="F:ATP binding"/>
    <property type="evidence" value="ECO:0007669"/>
    <property type="project" value="UniProtKB-KW"/>
</dbReference>
<proteinExistence type="predicted"/>
<dbReference type="CDD" id="cd03255">
    <property type="entry name" value="ABC_MJ0796_LolCDE_FtsE"/>
    <property type="match status" value="1"/>
</dbReference>
<keyword evidence="1" id="KW-0813">Transport</keyword>
<dbReference type="AlphaFoldDB" id="X1ARL3"/>
<feature type="domain" description="ABC transporter" evidence="4">
    <location>
        <begin position="3"/>
        <end position="225"/>
    </location>
</feature>
<sequence>MIIKTENLTKTYGEKETKVIALNNVNLIVKEGEFLAITGPSGSGKTTLLNLIGTLDEPTSGNVLFDEVDINKLKGNKLSDFRRKKIGFVFQLFNLIPVLTALENVKIPIIPYIKTCKFNLNERAKDLLNAVGLEGRENHLPGQLSGGEQQRVAIARALINEPNLILADEPTGNVDIKAGDEIIYLLRRLNKEREVSIILVTHNKILAGRADRIVHIQDGRLRDNK</sequence>
<dbReference type="PROSITE" id="PS00211">
    <property type="entry name" value="ABC_TRANSPORTER_1"/>
    <property type="match status" value="1"/>
</dbReference>
<dbReference type="SUPFAM" id="SSF52540">
    <property type="entry name" value="P-loop containing nucleoside triphosphate hydrolases"/>
    <property type="match status" value="1"/>
</dbReference>
<evidence type="ECO:0000313" key="5">
    <source>
        <dbReference type="EMBL" id="GAG62501.1"/>
    </source>
</evidence>
<dbReference type="InterPro" id="IPR015854">
    <property type="entry name" value="ABC_transpr_LolD-like"/>
</dbReference>
<dbReference type="SMART" id="SM00382">
    <property type="entry name" value="AAA"/>
    <property type="match status" value="1"/>
</dbReference>
<dbReference type="InterPro" id="IPR003593">
    <property type="entry name" value="AAA+_ATPase"/>
</dbReference>
<evidence type="ECO:0000256" key="1">
    <source>
        <dbReference type="ARBA" id="ARBA00022448"/>
    </source>
</evidence>
<evidence type="ECO:0000256" key="2">
    <source>
        <dbReference type="ARBA" id="ARBA00022741"/>
    </source>
</evidence>
<dbReference type="Pfam" id="PF00005">
    <property type="entry name" value="ABC_tran"/>
    <property type="match status" value="1"/>
</dbReference>
<dbReference type="InterPro" id="IPR003439">
    <property type="entry name" value="ABC_transporter-like_ATP-bd"/>
</dbReference>
<dbReference type="EMBL" id="BART01001113">
    <property type="protein sequence ID" value="GAG62501.1"/>
    <property type="molecule type" value="Genomic_DNA"/>
</dbReference>
<dbReference type="InterPro" id="IPR027417">
    <property type="entry name" value="P-loop_NTPase"/>
</dbReference>
<dbReference type="PROSITE" id="PS50893">
    <property type="entry name" value="ABC_TRANSPORTER_2"/>
    <property type="match status" value="1"/>
</dbReference>
<comment type="caution">
    <text evidence="5">The sequence shown here is derived from an EMBL/GenBank/DDBJ whole genome shotgun (WGS) entry which is preliminary data.</text>
</comment>
<dbReference type="InterPro" id="IPR017911">
    <property type="entry name" value="MacB-like_ATP-bd"/>
</dbReference>
<dbReference type="GO" id="GO:0016887">
    <property type="term" value="F:ATP hydrolysis activity"/>
    <property type="evidence" value="ECO:0007669"/>
    <property type="project" value="InterPro"/>
</dbReference>
<dbReference type="GO" id="GO:0022857">
    <property type="term" value="F:transmembrane transporter activity"/>
    <property type="evidence" value="ECO:0007669"/>
    <property type="project" value="TreeGrafter"/>
</dbReference>
<name>X1ARL3_9ZZZZ</name>
<evidence type="ECO:0000256" key="3">
    <source>
        <dbReference type="ARBA" id="ARBA00022840"/>
    </source>
</evidence>
<gene>
    <name evidence="5" type="ORF">S01H4_04220</name>
</gene>
<reference evidence="5" key="1">
    <citation type="journal article" date="2014" name="Front. Microbiol.">
        <title>High frequency of phylogenetically diverse reductive dehalogenase-homologous genes in deep subseafloor sedimentary metagenomes.</title>
        <authorList>
            <person name="Kawai M."/>
            <person name="Futagami T."/>
            <person name="Toyoda A."/>
            <person name="Takaki Y."/>
            <person name="Nishi S."/>
            <person name="Hori S."/>
            <person name="Arai W."/>
            <person name="Tsubouchi T."/>
            <person name="Morono Y."/>
            <person name="Uchiyama I."/>
            <person name="Ito T."/>
            <person name="Fujiyama A."/>
            <person name="Inagaki F."/>
            <person name="Takami H."/>
        </authorList>
    </citation>
    <scope>NUCLEOTIDE SEQUENCE</scope>
    <source>
        <strain evidence="5">Expedition CK06-06</strain>
    </source>
</reference>
<accession>X1ARL3</accession>
<dbReference type="Gene3D" id="3.40.50.300">
    <property type="entry name" value="P-loop containing nucleotide triphosphate hydrolases"/>
    <property type="match status" value="1"/>
</dbReference>
<dbReference type="FunFam" id="3.40.50.300:FF:000032">
    <property type="entry name" value="Export ABC transporter ATP-binding protein"/>
    <property type="match status" value="1"/>
</dbReference>
<organism evidence="5">
    <name type="scientific">marine sediment metagenome</name>
    <dbReference type="NCBI Taxonomy" id="412755"/>
    <lineage>
        <taxon>unclassified sequences</taxon>
        <taxon>metagenomes</taxon>
        <taxon>ecological metagenomes</taxon>
    </lineage>
</organism>
<dbReference type="GO" id="GO:0005886">
    <property type="term" value="C:plasma membrane"/>
    <property type="evidence" value="ECO:0007669"/>
    <property type="project" value="TreeGrafter"/>
</dbReference>